<proteinExistence type="predicted"/>
<organism evidence="1 2">
    <name type="scientific">Pelagomonas calceolata</name>
    <dbReference type="NCBI Taxonomy" id="35677"/>
    <lineage>
        <taxon>Eukaryota</taxon>
        <taxon>Sar</taxon>
        <taxon>Stramenopiles</taxon>
        <taxon>Ochrophyta</taxon>
        <taxon>Pelagophyceae</taxon>
        <taxon>Pelagomonadales</taxon>
        <taxon>Pelagomonadaceae</taxon>
        <taxon>Pelagomonas</taxon>
    </lineage>
</organism>
<dbReference type="SUPFAM" id="SSF81383">
    <property type="entry name" value="F-box domain"/>
    <property type="match status" value="1"/>
</dbReference>
<dbReference type="EMBL" id="CAKKNE010000005">
    <property type="protein sequence ID" value="CAH0377633.1"/>
    <property type="molecule type" value="Genomic_DNA"/>
</dbReference>
<keyword evidence="2" id="KW-1185">Reference proteome</keyword>
<reference evidence="1" key="1">
    <citation type="submission" date="2021-11" db="EMBL/GenBank/DDBJ databases">
        <authorList>
            <consortium name="Genoscope - CEA"/>
            <person name="William W."/>
        </authorList>
    </citation>
    <scope>NUCLEOTIDE SEQUENCE</scope>
</reference>
<protein>
    <recommendedName>
        <fullName evidence="3">F-box domain-containing protein</fullName>
    </recommendedName>
</protein>
<dbReference type="InterPro" id="IPR036047">
    <property type="entry name" value="F-box-like_dom_sf"/>
</dbReference>
<evidence type="ECO:0000313" key="1">
    <source>
        <dbReference type="EMBL" id="CAH0377633.1"/>
    </source>
</evidence>
<accession>A0A8J2SW59</accession>
<dbReference type="AlphaFoldDB" id="A0A8J2SW59"/>
<gene>
    <name evidence="1" type="ORF">PECAL_5P21710</name>
</gene>
<name>A0A8J2SW59_9STRA</name>
<comment type="caution">
    <text evidence="1">The sequence shown here is derived from an EMBL/GenBank/DDBJ whole genome shotgun (WGS) entry which is preliminary data.</text>
</comment>
<sequence length="363" mass="41040">MPRQLPPELILQVGQYGDWRGVVSLQRVSKSIRALLAKDTNPEQNIIWRHCVQDRWDWVRQDDAWLATLGNWRRAYAYLRCVGFVARASKYENDEGPFSPRTPSLRASRPQQYLCVPSAPMSLVEECAASEEPLAEEECSWCRKYQPTLRRFTTAYVRPGFLPFSTAYMFDHPGFRPGNYVWEAKFTVHAPRGVLLGVETEWGRCFYFDIGNCLGRVMGRDDAIIIDETGPIMGMEGPWFPYLPPADSPTRDPARLVLVVDLWTRSLSLHADHGTYQAHVSSLGPTLWAPHNRVRLFVAFPREPLPENPAPGEAGYLFGDPIWDEPFGSSPRFGSSMTCGTGEWADGGPRGHAFLHSICPVPR</sequence>
<dbReference type="Proteomes" id="UP000789595">
    <property type="component" value="Unassembled WGS sequence"/>
</dbReference>
<evidence type="ECO:0008006" key="3">
    <source>
        <dbReference type="Google" id="ProtNLM"/>
    </source>
</evidence>
<evidence type="ECO:0000313" key="2">
    <source>
        <dbReference type="Proteomes" id="UP000789595"/>
    </source>
</evidence>